<evidence type="ECO:0000256" key="3">
    <source>
        <dbReference type="SAM" id="SignalP"/>
    </source>
</evidence>
<evidence type="ECO:0000313" key="5">
    <source>
        <dbReference type="Proteomes" id="UP000736335"/>
    </source>
</evidence>
<feature type="transmembrane region" description="Helical" evidence="2">
    <location>
        <begin position="214"/>
        <end position="239"/>
    </location>
</feature>
<name>A0A9P6HP06_9AGAM</name>
<keyword evidence="3" id="KW-0732">Signal</keyword>
<evidence type="ECO:0000313" key="4">
    <source>
        <dbReference type="EMBL" id="KAF9790681.1"/>
    </source>
</evidence>
<keyword evidence="2" id="KW-1133">Transmembrane helix</keyword>
<keyword evidence="2" id="KW-0472">Membrane</keyword>
<evidence type="ECO:0000256" key="1">
    <source>
        <dbReference type="SAM" id="MobiDB-lite"/>
    </source>
</evidence>
<reference evidence="4" key="1">
    <citation type="journal article" date="2020" name="Nat. Commun.">
        <title>Large-scale genome sequencing of mycorrhizal fungi provides insights into the early evolution of symbiotic traits.</title>
        <authorList>
            <person name="Miyauchi S."/>
            <person name="Kiss E."/>
            <person name="Kuo A."/>
            <person name="Drula E."/>
            <person name="Kohler A."/>
            <person name="Sanchez-Garcia M."/>
            <person name="Morin E."/>
            <person name="Andreopoulos B."/>
            <person name="Barry K.W."/>
            <person name="Bonito G."/>
            <person name="Buee M."/>
            <person name="Carver A."/>
            <person name="Chen C."/>
            <person name="Cichocki N."/>
            <person name="Clum A."/>
            <person name="Culley D."/>
            <person name="Crous P.W."/>
            <person name="Fauchery L."/>
            <person name="Girlanda M."/>
            <person name="Hayes R.D."/>
            <person name="Keri Z."/>
            <person name="LaButti K."/>
            <person name="Lipzen A."/>
            <person name="Lombard V."/>
            <person name="Magnuson J."/>
            <person name="Maillard F."/>
            <person name="Murat C."/>
            <person name="Nolan M."/>
            <person name="Ohm R.A."/>
            <person name="Pangilinan J."/>
            <person name="Pereira M.F."/>
            <person name="Perotto S."/>
            <person name="Peter M."/>
            <person name="Pfister S."/>
            <person name="Riley R."/>
            <person name="Sitrit Y."/>
            <person name="Stielow J.B."/>
            <person name="Szollosi G."/>
            <person name="Zifcakova L."/>
            <person name="Stursova M."/>
            <person name="Spatafora J.W."/>
            <person name="Tedersoo L."/>
            <person name="Vaario L.M."/>
            <person name="Yamada A."/>
            <person name="Yan M."/>
            <person name="Wang P."/>
            <person name="Xu J."/>
            <person name="Bruns T."/>
            <person name="Baldrian P."/>
            <person name="Vilgalys R."/>
            <person name="Dunand C."/>
            <person name="Henrissat B."/>
            <person name="Grigoriev I.V."/>
            <person name="Hibbett D."/>
            <person name="Nagy L.G."/>
            <person name="Martin F.M."/>
        </authorList>
    </citation>
    <scope>NUCLEOTIDE SEQUENCE</scope>
    <source>
        <strain evidence="4">UH-Tt-Lm1</strain>
    </source>
</reference>
<evidence type="ECO:0008006" key="6">
    <source>
        <dbReference type="Google" id="ProtNLM"/>
    </source>
</evidence>
<reference evidence="4" key="2">
    <citation type="submission" date="2020-11" db="EMBL/GenBank/DDBJ databases">
        <authorList>
            <consortium name="DOE Joint Genome Institute"/>
            <person name="Kuo A."/>
            <person name="Miyauchi S."/>
            <person name="Kiss E."/>
            <person name="Drula E."/>
            <person name="Kohler A."/>
            <person name="Sanchez-Garcia M."/>
            <person name="Andreopoulos B."/>
            <person name="Barry K.W."/>
            <person name="Bonito G."/>
            <person name="Buee M."/>
            <person name="Carver A."/>
            <person name="Chen C."/>
            <person name="Cichocki N."/>
            <person name="Clum A."/>
            <person name="Culley D."/>
            <person name="Crous P.W."/>
            <person name="Fauchery L."/>
            <person name="Girlanda M."/>
            <person name="Hayes R."/>
            <person name="Keri Z."/>
            <person name="Labutti K."/>
            <person name="Lipzen A."/>
            <person name="Lombard V."/>
            <person name="Magnuson J."/>
            <person name="Maillard F."/>
            <person name="Morin E."/>
            <person name="Murat C."/>
            <person name="Nolan M."/>
            <person name="Ohm R."/>
            <person name="Pangilinan J."/>
            <person name="Pereira M."/>
            <person name="Perotto S."/>
            <person name="Peter M."/>
            <person name="Riley R."/>
            <person name="Sitrit Y."/>
            <person name="Stielow B."/>
            <person name="Szollosi G."/>
            <person name="Zifcakova L."/>
            <person name="Stursova M."/>
            <person name="Spatafora J.W."/>
            <person name="Tedersoo L."/>
            <person name="Vaario L.-M."/>
            <person name="Yamada A."/>
            <person name="Yan M."/>
            <person name="Wang P."/>
            <person name="Xu J."/>
            <person name="Bruns T."/>
            <person name="Baldrian P."/>
            <person name="Vilgalys R."/>
            <person name="Henrissat B."/>
            <person name="Grigoriev I.V."/>
            <person name="Hibbett D."/>
            <person name="Nagy L.G."/>
            <person name="Martin F.M."/>
        </authorList>
    </citation>
    <scope>NUCLEOTIDE SEQUENCE</scope>
    <source>
        <strain evidence="4">UH-Tt-Lm1</strain>
    </source>
</reference>
<feature type="region of interest" description="Disordered" evidence="1">
    <location>
        <begin position="163"/>
        <end position="210"/>
    </location>
</feature>
<keyword evidence="2" id="KW-0812">Transmembrane</keyword>
<feature type="compositionally biased region" description="Polar residues" evidence="1">
    <location>
        <begin position="340"/>
        <end position="353"/>
    </location>
</feature>
<evidence type="ECO:0000256" key="2">
    <source>
        <dbReference type="SAM" id="Phobius"/>
    </source>
</evidence>
<gene>
    <name evidence="4" type="ORF">BJ322DRAFT_406973</name>
</gene>
<organism evidence="4 5">
    <name type="scientific">Thelephora terrestris</name>
    <dbReference type="NCBI Taxonomy" id="56493"/>
    <lineage>
        <taxon>Eukaryota</taxon>
        <taxon>Fungi</taxon>
        <taxon>Dikarya</taxon>
        <taxon>Basidiomycota</taxon>
        <taxon>Agaricomycotina</taxon>
        <taxon>Agaricomycetes</taxon>
        <taxon>Thelephorales</taxon>
        <taxon>Thelephoraceae</taxon>
        <taxon>Thelephora</taxon>
    </lineage>
</organism>
<proteinExistence type="predicted"/>
<protein>
    <recommendedName>
        <fullName evidence="6">Transmembrane protein</fullName>
    </recommendedName>
</protein>
<dbReference type="AlphaFoldDB" id="A0A9P6HP06"/>
<feature type="chain" id="PRO_5040491229" description="Transmembrane protein" evidence="3">
    <location>
        <begin position="27"/>
        <end position="367"/>
    </location>
</feature>
<feature type="region of interest" description="Disordered" evidence="1">
    <location>
        <begin position="295"/>
        <end position="367"/>
    </location>
</feature>
<dbReference type="PROSITE" id="PS51257">
    <property type="entry name" value="PROKAR_LIPOPROTEIN"/>
    <property type="match status" value="1"/>
</dbReference>
<sequence length="367" mass="38843">MISNRFWGTTLFLLSAVGPLSSGVWAQTTTMAACPTGWEWNQNSLGQDPCTISSILDAACRGEGSYTIPPINSTQNYVPPQLDSTYDLTCDCDTVMYSLYMACTTCQGGVIYSWTKWIAQCTTVYVTQYPHNIAQGTAIPHWAFYDVTTLPTETYNDTVAISVGRNPEATPSPLSTATLKTSTSSRSGSQQTLSSSGSNPTQSGGSSGGTKVSLAAIVGAAVGGVVLIVCAVVAGIIISRRGRSRQNQRPPLQPLPPQETAEYQKVQPMSPMLSPGAPNLPYNTPTSPGLPYTTSTSPGIPYNAPPNQNPPYNPHAGMNPPTAYYNPEDPTTFPPPMGDGQSSVTYTNATTPHGPNGPGWYGGMPEL</sequence>
<accession>A0A9P6HP06</accession>
<dbReference type="OrthoDB" id="2576311at2759"/>
<keyword evidence="5" id="KW-1185">Reference proteome</keyword>
<feature type="region of interest" description="Disordered" evidence="1">
    <location>
        <begin position="243"/>
        <end position="264"/>
    </location>
</feature>
<feature type="compositionally biased region" description="Low complexity" evidence="1">
    <location>
        <begin position="171"/>
        <end position="198"/>
    </location>
</feature>
<comment type="caution">
    <text evidence="4">The sequence shown here is derived from an EMBL/GenBank/DDBJ whole genome shotgun (WGS) entry which is preliminary data.</text>
</comment>
<dbReference type="Proteomes" id="UP000736335">
    <property type="component" value="Unassembled WGS sequence"/>
</dbReference>
<dbReference type="EMBL" id="WIUZ02000002">
    <property type="protein sequence ID" value="KAF9790681.1"/>
    <property type="molecule type" value="Genomic_DNA"/>
</dbReference>
<feature type="compositionally biased region" description="Gly residues" evidence="1">
    <location>
        <begin position="356"/>
        <end position="367"/>
    </location>
</feature>
<feature type="signal peptide" evidence="3">
    <location>
        <begin position="1"/>
        <end position="26"/>
    </location>
</feature>
<feature type="compositionally biased region" description="Pro residues" evidence="1">
    <location>
        <begin position="303"/>
        <end position="313"/>
    </location>
</feature>